<dbReference type="InterPro" id="IPR013083">
    <property type="entry name" value="Znf_RING/FYVE/PHD"/>
</dbReference>
<dbReference type="PROSITE" id="PS50089">
    <property type="entry name" value="ZF_RING_2"/>
    <property type="match status" value="1"/>
</dbReference>
<keyword evidence="4" id="KW-0808">Transferase</keyword>
<accession>A0A6P4XTX0</accession>
<organism evidence="17 18">
    <name type="scientific">Branchiostoma belcheri</name>
    <name type="common">Amphioxus</name>
    <dbReference type="NCBI Taxonomy" id="7741"/>
    <lineage>
        <taxon>Eukaryota</taxon>
        <taxon>Metazoa</taxon>
        <taxon>Chordata</taxon>
        <taxon>Cephalochordata</taxon>
        <taxon>Leptocardii</taxon>
        <taxon>Amphioxiformes</taxon>
        <taxon>Branchiostomatidae</taxon>
        <taxon>Branchiostoma</taxon>
    </lineage>
</organism>
<dbReference type="InterPro" id="IPR022170">
    <property type="entry name" value="MUL1-like"/>
</dbReference>
<dbReference type="Proteomes" id="UP000515135">
    <property type="component" value="Unplaced"/>
</dbReference>
<evidence type="ECO:0000256" key="7">
    <source>
        <dbReference type="ARBA" id="ARBA00022771"/>
    </source>
</evidence>
<keyword evidence="10" id="KW-0862">Zinc</keyword>
<name>A0A6P4XTX0_BRABE</name>
<reference evidence="18" key="1">
    <citation type="submission" date="2025-08" db="UniProtKB">
        <authorList>
            <consortium name="RefSeq"/>
        </authorList>
    </citation>
    <scope>IDENTIFICATION</scope>
    <source>
        <tissue evidence="18">Gonad</tissue>
    </source>
</reference>
<evidence type="ECO:0000256" key="6">
    <source>
        <dbReference type="ARBA" id="ARBA00022723"/>
    </source>
</evidence>
<keyword evidence="9" id="KW-1000">Mitochondrion outer membrane</keyword>
<comment type="catalytic activity">
    <reaction evidence="1">
        <text>S-ubiquitinyl-[E2 ubiquitin-conjugating enzyme]-L-cysteine + [acceptor protein]-L-lysine = [E2 ubiquitin-conjugating enzyme]-L-cysteine + N(6)-ubiquitinyl-[acceptor protein]-L-lysine.</text>
        <dbReference type="EC" id="2.3.2.27"/>
    </reaction>
</comment>
<keyword evidence="11 15" id="KW-1133">Transmembrane helix</keyword>
<evidence type="ECO:0000313" key="18">
    <source>
        <dbReference type="RefSeq" id="XP_019620100.1"/>
    </source>
</evidence>
<feature type="domain" description="RING-type" evidence="16">
    <location>
        <begin position="296"/>
        <end position="333"/>
    </location>
</feature>
<dbReference type="Pfam" id="PF13920">
    <property type="entry name" value="zf-C3HC4_3"/>
    <property type="match status" value="1"/>
</dbReference>
<evidence type="ECO:0000256" key="8">
    <source>
        <dbReference type="ARBA" id="ARBA00022786"/>
    </source>
</evidence>
<dbReference type="GO" id="GO:0005741">
    <property type="term" value="C:mitochondrial outer membrane"/>
    <property type="evidence" value="ECO:0007669"/>
    <property type="project" value="UniProtKB-SubCell"/>
</dbReference>
<dbReference type="GO" id="GO:0061630">
    <property type="term" value="F:ubiquitin protein ligase activity"/>
    <property type="evidence" value="ECO:0007669"/>
    <property type="project" value="UniProtKB-EC"/>
</dbReference>
<dbReference type="GO" id="GO:0008270">
    <property type="term" value="F:zinc ion binding"/>
    <property type="evidence" value="ECO:0007669"/>
    <property type="project" value="UniProtKB-KW"/>
</dbReference>
<dbReference type="OrthoDB" id="66726at2759"/>
<evidence type="ECO:0000256" key="12">
    <source>
        <dbReference type="ARBA" id="ARBA00023128"/>
    </source>
</evidence>
<evidence type="ECO:0000259" key="16">
    <source>
        <dbReference type="PROSITE" id="PS50089"/>
    </source>
</evidence>
<dbReference type="Gene3D" id="3.30.40.10">
    <property type="entry name" value="Zinc/RING finger domain, C3HC4 (zinc finger)"/>
    <property type="match status" value="1"/>
</dbReference>
<keyword evidence="6" id="KW-0479">Metal-binding</keyword>
<proteinExistence type="predicted"/>
<evidence type="ECO:0000256" key="9">
    <source>
        <dbReference type="ARBA" id="ARBA00022787"/>
    </source>
</evidence>
<evidence type="ECO:0000256" key="3">
    <source>
        <dbReference type="ARBA" id="ARBA00012483"/>
    </source>
</evidence>
<protein>
    <recommendedName>
        <fullName evidence="3">RING-type E3 ubiquitin transferase</fullName>
        <ecNumber evidence="3">2.3.2.27</ecNumber>
    </recommendedName>
</protein>
<keyword evidence="13 15" id="KW-0472">Membrane</keyword>
<dbReference type="RefSeq" id="XP_019620100.1">
    <property type="nucleotide sequence ID" value="XM_019764541.1"/>
</dbReference>
<evidence type="ECO:0000256" key="15">
    <source>
        <dbReference type="SAM" id="Phobius"/>
    </source>
</evidence>
<evidence type="ECO:0000313" key="17">
    <source>
        <dbReference type="Proteomes" id="UP000515135"/>
    </source>
</evidence>
<dbReference type="GO" id="GO:0016567">
    <property type="term" value="P:protein ubiquitination"/>
    <property type="evidence" value="ECO:0007669"/>
    <property type="project" value="InterPro"/>
</dbReference>
<keyword evidence="8" id="KW-0833">Ubl conjugation pathway</keyword>
<dbReference type="Pfam" id="PF12483">
    <property type="entry name" value="GIDE"/>
    <property type="match status" value="1"/>
</dbReference>
<keyword evidence="7 14" id="KW-0863">Zinc-finger</keyword>
<keyword evidence="12" id="KW-0496">Mitochondrion</keyword>
<dbReference type="KEGG" id="bbel:109466755"/>
<keyword evidence="17" id="KW-1185">Reference proteome</keyword>
<dbReference type="PANTHER" id="PTHR12183:SF32">
    <property type="entry name" value="MITOCHONDRIAL E3 UBIQUITIN PROTEIN LIGASE 1"/>
    <property type="match status" value="1"/>
</dbReference>
<dbReference type="AlphaFoldDB" id="A0A6P4XTX0"/>
<feature type="transmembrane region" description="Helical" evidence="15">
    <location>
        <begin position="16"/>
        <end position="33"/>
    </location>
</feature>
<sequence length="345" mass="39012">MEHLSTLWSAVDKPDLVWLGVGTACTSLFAYLWRRGKKTRDTIKDAMFIDANIRDVVAGTPNQTIPYAVIEGVIVPVGKPLQSQLGVEGVIQELLMEEHRRVWNKVSRIWYDTSRTIRRVTNRIPFSLACKGGKVRVLEPTQAAMLSLDVIYDKFEPEDATMGKRVVDWMSGEAVKGYQETEKMLKVGTQLFGYGELALEEGQVVLRNPSNNATYFITNLAPSELAKQYQTKVTMLKAFTILFGVGTLIALCAFAAKWYRRYRENQEFFAQTEQVRAARRRQDGEPPEDVDEEHACVVCQTNAREVIILDCGHICCCADCADLLQPRKCPICRRVIARILPVYNP</sequence>
<evidence type="ECO:0000256" key="5">
    <source>
        <dbReference type="ARBA" id="ARBA00022692"/>
    </source>
</evidence>
<keyword evidence="5 15" id="KW-0812">Transmembrane</keyword>
<dbReference type="EC" id="2.3.2.27" evidence="3"/>
<dbReference type="InterPro" id="IPR051652">
    <property type="entry name" value="MDM2_MDM4_MUL1"/>
</dbReference>
<comment type="subcellular location">
    <subcellularLocation>
        <location evidence="2">Mitochondrion outer membrane</location>
        <topology evidence="2">Multi-pass membrane protein</topology>
    </subcellularLocation>
</comment>
<evidence type="ECO:0000256" key="10">
    <source>
        <dbReference type="ARBA" id="ARBA00022833"/>
    </source>
</evidence>
<evidence type="ECO:0000256" key="4">
    <source>
        <dbReference type="ARBA" id="ARBA00022679"/>
    </source>
</evidence>
<dbReference type="PANTHER" id="PTHR12183">
    <property type="entry name" value="MITOCHONDRIAL UBIQUITIN LIGASE ACTIVATOR OF NFKB 1"/>
    <property type="match status" value="1"/>
</dbReference>
<evidence type="ECO:0000256" key="2">
    <source>
        <dbReference type="ARBA" id="ARBA00004374"/>
    </source>
</evidence>
<gene>
    <name evidence="18" type="primary">LOC109466755</name>
</gene>
<feature type="transmembrane region" description="Helical" evidence="15">
    <location>
        <begin position="238"/>
        <end position="259"/>
    </location>
</feature>
<evidence type="ECO:0000256" key="14">
    <source>
        <dbReference type="PROSITE-ProRule" id="PRU00175"/>
    </source>
</evidence>
<dbReference type="InterPro" id="IPR001841">
    <property type="entry name" value="Znf_RING"/>
</dbReference>
<evidence type="ECO:0000256" key="11">
    <source>
        <dbReference type="ARBA" id="ARBA00022989"/>
    </source>
</evidence>
<dbReference type="GeneID" id="109466755"/>
<evidence type="ECO:0000256" key="1">
    <source>
        <dbReference type="ARBA" id="ARBA00000900"/>
    </source>
</evidence>
<dbReference type="SUPFAM" id="SSF57850">
    <property type="entry name" value="RING/U-box"/>
    <property type="match status" value="1"/>
</dbReference>
<evidence type="ECO:0000256" key="13">
    <source>
        <dbReference type="ARBA" id="ARBA00023136"/>
    </source>
</evidence>